<dbReference type="InterPro" id="IPR050126">
    <property type="entry name" value="Ap4A_hydrolase"/>
</dbReference>
<gene>
    <name evidence="2" type="ORF">RI543_001742</name>
</gene>
<dbReference type="Gene3D" id="3.60.21.10">
    <property type="match status" value="1"/>
</dbReference>
<name>A0AAN7WID1_9SACH</name>
<dbReference type="GO" id="GO:0016791">
    <property type="term" value="F:phosphatase activity"/>
    <property type="evidence" value="ECO:0007669"/>
    <property type="project" value="TreeGrafter"/>
</dbReference>
<evidence type="ECO:0000313" key="3">
    <source>
        <dbReference type="Proteomes" id="UP001306508"/>
    </source>
</evidence>
<dbReference type="InterPro" id="IPR004843">
    <property type="entry name" value="Calcineurin-like_PHP"/>
</dbReference>
<dbReference type="GO" id="GO:0006798">
    <property type="term" value="P:polyphosphate catabolic process"/>
    <property type="evidence" value="ECO:0007669"/>
    <property type="project" value="TreeGrafter"/>
</dbReference>
<organism evidence="2 3">
    <name type="scientific">Arxiozyma heterogenica</name>
    <dbReference type="NCBI Taxonomy" id="278026"/>
    <lineage>
        <taxon>Eukaryota</taxon>
        <taxon>Fungi</taxon>
        <taxon>Dikarya</taxon>
        <taxon>Ascomycota</taxon>
        <taxon>Saccharomycotina</taxon>
        <taxon>Saccharomycetes</taxon>
        <taxon>Saccharomycetales</taxon>
        <taxon>Saccharomycetaceae</taxon>
        <taxon>Arxiozyma</taxon>
    </lineage>
</organism>
<evidence type="ECO:0000259" key="1">
    <source>
        <dbReference type="Pfam" id="PF00149"/>
    </source>
</evidence>
<evidence type="ECO:0000313" key="2">
    <source>
        <dbReference type="EMBL" id="KAK5780620.1"/>
    </source>
</evidence>
<sequence length="330" mass="37942">MRIDGIISGEPKPPSSPRWLKFPVIQTIDQTIRVTDPDHKLLFIGDVHGNYDELIQLLKEHQYYKDGQLIADPNKVHITLLGDFLTKGPDSLKIADFILKYKDQIGCVLGNNEIMVLLSLLNPNHRFKFPLKFTTEDNFLPNEEFDYWNIITPRKKHYKVAKKIGLFKLSELAQHCSIVKRFDLTLSNEILFGVHAGLLPGDFISNDEIGDKGENNVFLGRIPKIISLVDMKYVNEKNWTETGRNIDDVQNGIKWYKVWNKYYQDDSENKPNITVLYGHDAHNGLTLREHTKGLDSGCVNGGHLSSLEYSFHSKHGRYITHLHQVPCHRI</sequence>
<accession>A0AAN7WID1</accession>
<dbReference type="PANTHER" id="PTHR42850:SF4">
    <property type="entry name" value="ZINC-DEPENDENT ENDOPOLYPHOSPHATASE"/>
    <property type="match status" value="1"/>
</dbReference>
<feature type="domain" description="Calcineurin-like phosphoesterase" evidence="1">
    <location>
        <begin position="40"/>
        <end position="183"/>
    </location>
</feature>
<dbReference type="InterPro" id="IPR029052">
    <property type="entry name" value="Metallo-depent_PP-like"/>
</dbReference>
<dbReference type="Pfam" id="PF00149">
    <property type="entry name" value="Metallophos"/>
    <property type="match status" value="1"/>
</dbReference>
<comment type="caution">
    <text evidence="2">The sequence shown here is derived from an EMBL/GenBank/DDBJ whole genome shotgun (WGS) entry which is preliminary data.</text>
</comment>
<dbReference type="Proteomes" id="UP001306508">
    <property type="component" value="Unassembled WGS sequence"/>
</dbReference>
<dbReference type="AlphaFoldDB" id="A0AAN7WID1"/>
<proteinExistence type="predicted"/>
<keyword evidence="3" id="KW-1185">Reference proteome</keyword>
<dbReference type="GO" id="GO:0005737">
    <property type="term" value="C:cytoplasm"/>
    <property type="evidence" value="ECO:0007669"/>
    <property type="project" value="TreeGrafter"/>
</dbReference>
<reference evidence="3" key="1">
    <citation type="submission" date="2023-07" db="EMBL/GenBank/DDBJ databases">
        <title>A draft genome of Kazachstania heterogenica Y-27499.</title>
        <authorList>
            <person name="Donic C."/>
            <person name="Kralova J.S."/>
            <person name="Fidel L."/>
            <person name="Ben-Dor S."/>
            <person name="Jung S."/>
        </authorList>
    </citation>
    <scope>NUCLEOTIDE SEQUENCE [LARGE SCALE GENOMIC DNA]</scope>
    <source>
        <strain evidence="3">Y27499</strain>
    </source>
</reference>
<protein>
    <recommendedName>
        <fullName evidence="1">Calcineurin-like phosphoesterase domain-containing protein</fullName>
    </recommendedName>
</protein>
<dbReference type="SUPFAM" id="SSF56300">
    <property type="entry name" value="Metallo-dependent phosphatases"/>
    <property type="match status" value="1"/>
</dbReference>
<dbReference type="PANTHER" id="PTHR42850">
    <property type="entry name" value="METALLOPHOSPHOESTERASE"/>
    <property type="match status" value="1"/>
</dbReference>
<dbReference type="GO" id="GO:0000298">
    <property type="term" value="F:endopolyphosphatase activity"/>
    <property type="evidence" value="ECO:0007669"/>
    <property type="project" value="TreeGrafter"/>
</dbReference>
<dbReference type="EMBL" id="JAWIZZ010000040">
    <property type="protein sequence ID" value="KAK5780620.1"/>
    <property type="molecule type" value="Genomic_DNA"/>
</dbReference>